<evidence type="ECO:0000313" key="3">
    <source>
        <dbReference type="EMBL" id="QPJ63736.1"/>
    </source>
</evidence>
<protein>
    <submittedName>
        <fullName evidence="3">Pyruvate synthase</fullName>
    </submittedName>
</protein>
<proteinExistence type="predicted"/>
<dbReference type="InterPro" id="IPR029061">
    <property type="entry name" value="THDP-binding"/>
</dbReference>
<dbReference type="SUPFAM" id="SSF52518">
    <property type="entry name" value="Thiamin diphosphate-binding fold (THDP-binding)"/>
    <property type="match status" value="1"/>
</dbReference>
<organism evidence="3 4">
    <name type="scientific">Candidatus Nitronauta litoralis</name>
    <dbReference type="NCBI Taxonomy" id="2705533"/>
    <lineage>
        <taxon>Bacteria</taxon>
        <taxon>Pseudomonadati</taxon>
        <taxon>Nitrospinota/Tectimicrobiota group</taxon>
        <taxon>Nitrospinota</taxon>
        <taxon>Nitrospinia</taxon>
        <taxon>Nitrospinales</taxon>
        <taxon>Nitrospinaceae</taxon>
        <taxon>Candidatus Nitronauta</taxon>
    </lineage>
</organism>
<dbReference type="InterPro" id="IPR011766">
    <property type="entry name" value="TPP_enzyme_TPP-bd"/>
</dbReference>
<reference evidence="3 4" key="1">
    <citation type="submission" date="2020-02" db="EMBL/GenBank/DDBJ databases">
        <title>Genomic and physiological characterization of two novel Nitrospinaceae genera.</title>
        <authorList>
            <person name="Mueller A.J."/>
            <person name="Jung M.-Y."/>
            <person name="Strachan C.R."/>
            <person name="Herbold C.W."/>
            <person name="Kirkegaard R.H."/>
            <person name="Daims H."/>
        </authorList>
    </citation>
    <scope>NUCLEOTIDE SEQUENCE [LARGE SCALE GENOMIC DNA]</scope>
    <source>
        <strain evidence="3">EB</strain>
    </source>
</reference>
<name>A0A7T0G228_9BACT</name>
<dbReference type="Proteomes" id="UP000594688">
    <property type="component" value="Chromosome"/>
</dbReference>
<dbReference type="InterPro" id="IPR051479">
    <property type="entry name" value="PorB-like"/>
</dbReference>
<dbReference type="GO" id="GO:0044281">
    <property type="term" value="P:small molecule metabolic process"/>
    <property type="evidence" value="ECO:0007669"/>
    <property type="project" value="UniProtKB-ARBA"/>
</dbReference>
<accession>A0A7T0G228</accession>
<dbReference type="KEGG" id="nli:G3M70_06750"/>
<dbReference type="Gene3D" id="3.40.50.970">
    <property type="match status" value="2"/>
</dbReference>
<dbReference type="GO" id="GO:0016491">
    <property type="term" value="F:oxidoreductase activity"/>
    <property type="evidence" value="ECO:0007669"/>
    <property type="project" value="UniProtKB-KW"/>
</dbReference>
<sequence>MIKTHKRVSDLHPEEIITPGTGLCAGCGGLEGLRLALKELGKDVVICNAAGCFTLLSVYPFTPLQGSWLYTTMGGPVPAAQGIRDALDVQLKKGKLPSQENLQVLVVAGDGSSNDIGLGPTSAALHRKLDFIYFCYDNEAYGNTGFQLSAASPFGSSTQTSPSTHEHPAGAEKMKKNLFDIWKAQDPTYIATVSPREPIDLSNKFAKAKTMSGPRMFICMSPCPTGWGFDPKDAHVIAKLAVDTGIFPIKEYFEGKVVHTKRPRKRLPVEKFLERQKRFSHLFYPERCEDVISQIQKNVDDYWSHFE</sequence>
<dbReference type="Pfam" id="PF02775">
    <property type="entry name" value="TPP_enzyme_C"/>
    <property type="match status" value="1"/>
</dbReference>
<evidence type="ECO:0000259" key="2">
    <source>
        <dbReference type="Pfam" id="PF02775"/>
    </source>
</evidence>
<keyword evidence="3" id="KW-0670">Pyruvate</keyword>
<feature type="domain" description="Thiamine pyrophosphate enzyme TPP-binding" evidence="2">
    <location>
        <begin position="50"/>
        <end position="216"/>
    </location>
</feature>
<gene>
    <name evidence="3" type="ORF">G3M70_06750</name>
</gene>
<dbReference type="PANTHER" id="PTHR42897">
    <property type="entry name" value="PYRUVATE SYNTHASE SUBUNIT PORB"/>
    <property type="match status" value="1"/>
</dbReference>
<dbReference type="PANTHER" id="PTHR42897:SF2">
    <property type="entry name" value="PYRUVATE SYNTHASE SUBUNIT PORB"/>
    <property type="match status" value="1"/>
</dbReference>
<dbReference type="AlphaFoldDB" id="A0A7T0G228"/>
<dbReference type="EMBL" id="CP048685">
    <property type="protein sequence ID" value="QPJ63736.1"/>
    <property type="molecule type" value="Genomic_DNA"/>
</dbReference>
<dbReference type="GO" id="GO:0030976">
    <property type="term" value="F:thiamine pyrophosphate binding"/>
    <property type="evidence" value="ECO:0007669"/>
    <property type="project" value="InterPro"/>
</dbReference>
<keyword evidence="1" id="KW-0560">Oxidoreductase</keyword>
<evidence type="ECO:0000313" key="4">
    <source>
        <dbReference type="Proteomes" id="UP000594688"/>
    </source>
</evidence>
<evidence type="ECO:0000256" key="1">
    <source>
        <dbReference type="ARBA" id="ARBA00023002"/>
    </source>
</evidence>